<protein>
    <recommendedName>
        <fullName evidence="6">Choline O-acetyltransferase</fullName>
        <ecNumber evidence="5">2.3.1.6</ecNumber>
    </recommendedName>
</protein>
<evidence type="ECO:0000313" key="11">
    <source>
        <dbReference type="Proteomes" id="UP000699462"/>
    </source>
</evidence>
<evidence type="ECO:0000313" key="10">
    <source>
        <dbReference type="EMBL" id="KAF8570669.1"/>
    </source>
</evidence>
<dbReference type="PROSITE" id="PS00440">
    <property type="entry name" value="ACYLTRANSF_C_2"/>
    <property type="match status" value="1"/>
</dbReference>
<dbReference type="Pfam" id="PF00755">
    <property type="entry name" value="Carn_acyltransf"/>
    <property type="match status" value="1"/>
</dbReference>
<evidence type="ECO:0000256" key="2">
    <source>
        <dbReference type="ARBA" id="ARBA00022679"/>
    </source>
</evidence>
<dbReference type="EMBL" id="JTDF01000984">
    <property type="protein sequence ID" value="KAF8570669.1"/>
    <property type="molecule type" value="Genomic_DNA"/>
</dbReference>
<evidence type="ECO:0000256" key="3">
    <source>
        <dbReference type="ARBA" id="ARBA00022979"/>
    </source>
</evidence>
<accession>A0A8T0DRY5</accession>
<dbReference type="GO" id="GO:0008292">
    <property type="term" value="P:acetylcholine biosynthetic process"/>
    <property type="evidence" value="ECO:0007669"/>
    <property type="project" value="TreeGrafter"/>
</dbReference>
<evidence type="ECO:0000259" key="9">
    <source>
        <dbReference type="Pfam" id="PF00755"/>
    </source>
</evidence>
<evidence type="ECO:0000256" key="5">
    <source>
        <dbReference type="ARBA" id="ARBA00039091"/>
    </source>
</evidence>
<dbReference type="GO" id="GO:0005737">
    <property type="term" value="C:cytoplasm"/>
    <property type="evidence" value="ECO:0007669"/>
    <property type="project" value="TreeGrafter"/>
</dbReference>
<dbReference type="PROSITE" id="PS00439">
    <property type="entry name" value="ACYLTRANSF_C_1"/>
    <property type="match status" value="1"/>
</dbReference>
<dbReference type="Gene3D" id="3.30.559.70">
    <property type="entry name" value="Choline/Carnitine o-acyltransferase, domain 2"/>
    <property type="match status" value="1"/>
</dbReference>
<dbReference type="GO" id="GO:0045202">
    <property type="term" value="C:synapse"/>
    <property type="evidence" value="ECO:0007669"/>
    <property type="project" value="GOC"/>
</dbReference>
<keyword evidence="4 8" id="KW-0012">Acyltransferase</keyword>
<feature type="domain" description="Choline/carnitine acyltransferase" evidence="9">
    <location>
        <begin position="32"/>
        <end position="645"/>
    </location>
</feature>
<evidence type="ECO:0000256" key="7">
    <source>
        <dbReference type="PIRSR" id="PIRSR600542-1"/>
    </source>
</evidence>
<dbReference type="PANTHER" id="PTHR22589:SF14">
    <property type="entry name" value="CHOLINE O-ACETYLTRANSFERASE"/>
    <property type="match status" value="1"/>
</dbReference>
<feature type="active site" description="Proton acceptor" evidence="7">
    <location>
        <position position="360"/>
    </location>
</feature>
<evidence type="ECO:0000256" key="6">
    <source>
        <dbReference type="ARBA" id="ARBA00040495"/>
    </source>
</evidence>
<dbReference type="GO" id="GO:0043005">
    <property type="term" value="C:neuron projection"/>
    <property type="evidence" value="ECO:0007669"/>
    <property type="project" value="TreeGrafter"/>
</dbReference>
<dbReference type="InterPro" id="IPR000542">
    <property type="entry name" value="Carn_acyl_trans"/>
</dbReference>
<dbReference type="GO" id="GO:0004102">
    <property type="term" value="F:choline O-acetyltransferase activity"/>
    <property type="evidence" value="ECO:0007669"/>
    <property type="project" value="UniProtKB-EC"/>
</dbReference>
<keyword evidence="11" id="KW-1185">Reference proteome</keyword>
<dbReference type="GO" id="GO:0007274">
    <property type="term" value="P:neuromuscular synaptic transmission"/>
    <property type="evidence" value="ECO:0007669"/>
    <property type="project" value="TreeGrafter"/>
</dbReference>
<comment type="caution">
    <text evidence="10">The sequence shown here is derived from an EMBL/GenBank/DDBJ whole genome shotgun (WGS) entry which is preliminary data.</text>
</comment>
<dbReference type="Proteomes" id="UP000699462">
    <property type="component" value="Unassembled WGS sequence"/>
</dbReference>
<dbReference type="AlphaFoldDB" id="A0A8T0DRY5"/>
<name>A0A8T0DRY5_9TREM</name>
<dbReference type="Gene3D" id="3.30.559.10">
    <property type="entry name" value="Chloramphenicol acetyltransferase-like domain"/>
    <property type="match status" value="1"/>
</dbReference>
<comment type="similarity">
    <text evidence="1 8">Belongs to the carnitine/choline acetyltransferase family.</text>
</comment>
<evidence type="ECO:0000256" key="1">
    <source>
        <dbReference type="ARBA" id="ARBA00005232"/>
    </source>
</evidence>
<gene>
    <name evidence="10" type="ORF">P879_01057</name>
</gene>
<dbReference type="SUPFAM" id="SSF52777">
    <property type="entry name" value="CoA-dependent acyltransferases"/>
    <property type="match status" value="2"/>
</dbReference>
<organism evidence="10 11">
    <name type="scientific">Paragonimus westermani</name>
    <dbReference type="NCBI Taxonomy" id="34504"/>
    <lineage>
        <taxon>Eukaryota</taxon>
        <taxon>Metazoa</taxon>
        <taxon>Spiralia</taxon>
        <taxon>Lophotrochozoa</taxon>
        <taxon>Platyhelminthes</taxon>
        <taxon>Trematoda</taxon>
        <taxon>Digenea</taxon>
        <taxon>Plagiorchiida</taxon>
        <taxon>Troglotremata</taxon>
        <taxon>Troglotrematidae</taxon>
        <taxon>Paragonimus</taxon>
    </lineage>
</organism>
<keyword evidence="2 8" id="KW-0808">Transferase</keyword>
<dbReference type="OrthoDB" id="240216at2759"/>
<evidence type="ECO:0000256" key="8">
    <source>
        <dbReference type="RuleBase" id="RU003801"/>
    </source>
</evidence>
<reference evidence="10 11" key="1">
    <citation type="submission" date="2019-07" db="EMBL/GenBank/DDBJ databases">
        <title>Annotation for the trematode Paragonimus westermani.</title>
        <authorList>
            <person name="Choi Y.-J."/>
        </authorList>
    </citation>
    <scope>NUCLEOTIDE SEQUENCE [LARGE SCALE GENOMIC DNA]</scope>
    <source>
        <strain evidence="10">180907_Pwestermani</strain>
    </source>
</reference>
<dbReference type="EC" id="2.3.1.6" evidence="5"/>
<proteinExistence type="inferred from homology"/>
<keyword evidence="3" id="KW-0530">Neurotransmitter biosynthesis</keyword>
<sequence>MSHPVKEFVRRISTLDVEQYPEWDLSAPLPRLPTPKLKNTLDRYLRLVAPVVSPEAYERTKRIVEEFSQPGGEGEKLQHLLEEYAKTKVNWVSRGTLQDQSVKITMNRFAAQLISGILDYKTILDTRSLPIDRARHSRKGQPLCMEQYYRLFASYRYPGKAKDTLVTTTERDPFDPEHITVVCLDQYFIMEVIANGTKLCEEDIYNQLRRITQFAEEIISGDTEYAVQPRVGALTALRRTEWAEVWEHMCKGQHLKDKLNFLPDPQNKENLEAIANSMFVLCLDQPVGPVRELDEETQLNGSIEDLNEPNTTEYRREDVSLALQLLHGMGSKYNASNRWYDKTMQFIISRDGNCGLNYEHSVAEGIAVIRLIEHILQYMQEVKRWRLVRFPSVCELASPKRLEWNLDAKTLNMITKALREIDQSESLFILCRVFETRRIADDLDLYILRYKEYGREFPKTVNMSPDSYIQLALQLAHFKLHHYLVPTYESASTRRFALARVDNIRACSMPALEWCKAMTGQTPCTVDEKIRLLRKAMDWQTEIMLETILGHGVDNHLLGLRQIAREHGLKLPQIFTDETYKEANRFRLSTSQVPTTMDAFMCYGAVVPNGYGAAYNPHPDYIVTVISCWRTNPENSAAKFAEMLASAFTEMRDLIQSNPKLAKEASKEPVEWSIARSLGADVTGSGNV</sequence>
<dbReference type="InterPro" id="IPR042231">
    <property type="entry name" value="Cho/carn_acyl_trans_2"/>
</dbReference>
<evidence type="ECO:0000256" key="4">
    <source>
        <dbReference type="ARBA" id="ARBA00023315"/>
    </source>
</evidence>
<dbReference type="PANTHER" id="PTHR22589">
    <property type="entry name" value="CARNITINE O-ACYLTRANSFERASE"/>
    <property type="match status" value="1"/>
</dbReference>
<dbReference type="InterPro" id="IPR023213">
    <property type="entry name" value="CAT-like_dom_sf"/>
</dbReference>
<dbReference type="InterPro" id="IPR039551">
    <property type="entry name" value="Cho/carn_acyl_trans"/>
</dbReference>